<dbReference type="EMBL" id="NIVC01001279">
    <property type="protein sequence ID" value="PAA69934.1"/>
    <property type="molecule type" value="Genomic_DNA"/>
</dbReference>
<evidence type="ECO:0000313" key="6">
    <source>
        <dbReference type="Proteomes" id="UP000215902"/>
    </source>
</evidence>
<dbReference type="PANTHER" id="PTHR13473">
    <property type="entry name" value="MITOCHONDRIAL RIBOSOMAL PROTEIN L48"/>
    <property type="match status" value="1"/>
</dbReference>
<evidence type="ECO:0000313" key="5">
    <source>
        <dbReference type="EMBL" id="PAA69934.1"/>
    </source>
</evidence>
<sequence>KYPMPSLSRLSTTLLNYCRFSRLPWQPTRLLCDQPAPRLPRVYEPEYLDYKPDYPAANQFNLSFTCHEYPVLERFVKYAHSLLRNQFKLGPDNCRQVPYPQRKTIVDLYQPESTKVRDTFQLITYRRVLIVDNLPAVEMSLLINLLAHNLPEGVNLKIEQPSEEDDEFRFVPDLEVQELKKQVELGRSGK</sequence>
<reference evidence="4 6" key="1">
    <citation type="submission" date="2017-06" db="EMBL/GenBank/DDBJ databases">
        <title>A platform for efficient transgenesis in Macrostomum lignano, a flatworm model organism for stem cell research.</title>
        <authorList>
            <person name="Berezikov E."/>
        </authorList>
    </citation>
    <scope>NUCLEOTIDE SEQUENCE [LARGE SCALE GENOMIC DNA]</scope>
    <source>
        <strain evidence="4">DV1</strain>
        <tissue evidence="4">Whole organism</tissue>
    </source>
</reference>
<dbReference type="InterPro" id="IPR027487">
    <property type="entry name" value="Ribosomal_mL48"/>
</dbReference>
<dbReference type="InterPro" id="IPR027486">
    <property type="entry name" value="Ribosomal_uS10_dom"/>
</dbReference>
<dbReference type="EMBL" id="NIVC01002204">
    <property type="protein sequence ID" value="PAA60005.1"/>
    <property type="molecule type" value="Genomic_DNA"/>
</dbReference>
<dbReference type="Proteomes" id="UP000215902">
    <property type="component" value="Unassembled WGS sequence"/>
</dbReference>
<proteinExistence type="predicted"/>
<gene>
    <name evidence="5" type="ORF">BOX15_Mlig020219g1</name>
    <name evidence="4" type="ORF">BOX15_Mlig022527g1</name>
</gene>
<dbReference type="SUPFAM" id="SSF54999">
    <property type="entry name" value="Ribosomal protein S10"/>
    <property type="match status" value="1"/>
</dbReference>
<evidence type="ECO:0000259" key="3">
    <source>
        <dbReference type="SMART" id="SM01403"/>
    </source>
</evidence>
<dbReference type="AlphaFoldDB" id="A0A267EEN3"/>
<dbReference type="Gene3D" id="3.30.70.600">
    <property type="entry name" value="Ribosomal protein S10 domain"/>
    <property type="match status" value="1"/>
</dbReference>
<dbReference type="Pfam" id="PF00338">
    <property type="entry name" value="Ribosomal_S10"/>
    <property type="match status" value="1"/>
</dbReference>
<dbReference type="STRING" id="282301.A0A267EEN3"/>
<evidence type="ECO:0000313" key="4">
    <source>
        <dbReference type="EMBL" id="PAA60005.1"/>
    </source>
</evidence>
<dbReference type="OrthoDB" id="6268399at2759"/>
<dbReference type="InterPro" id="IPR036838">
    <property type="entry name" value="Ribosomal_uS10_dom_sf"/>
</dbReference>
<name>A0A267EEN3_9PLAT</name>
<keyword evidence="6" id="KW-1185">Reference proteome</keyword>
<dbReference type="GO" id="GO:0005761">
    <property type="term" value="C:mitochondrial ribosome"/>
    <property type="evidence" value="ECO:0007669"/>
    <property type="project" value="InterPro"/>
</dbReference>
<feature type="non-terminal residue" evidence="4">
    <location>
        <position position="1"/>
    </location>
</feature>
<evidence type="ECO:0000256" key="1">
    <source>
        <dbReference type="ARBA" id="ARBA00022980"/>
    </source>
</evidence>
<organism evidence="4 6">
    <name type="scientific">Macrostomum lignano</name>
    <dbReference type="NCBI Taxonomy" id="282301"/>
    <lineage>
        <taxon>Eukaryota</taxon>
        <taxon>Metazoa</taxon>
        <taxon>Spiralia</taxon>
        <taxon>Lophotrochozoa</taxon>
        <taxon>Platyhelminthes</taxon>
        <taxon>Rhabditophora</taxon>
        <taxon>Macrostomorpha</taxon>
        <taxon>Macrostomida</taxon>
        <taxon>Macrostomidae</taxon>
        <taxon>Macrostomum</taxon>
    </lineage>
</organism>
<feature type="domain" description="Small ribosomal subunit protein uS10" evidence="3">
    <location>
        <begin position="61"/>
        <end position="159"/>
    </location>
</feature>
<dbReference type="SMART" id="SM01403">
    <property type="entry name" value="Ribosomal_S10"/>
    <property type="match status" value="1"/>
</dbReference>
<keyword evidence="2" id="KW-0687">Ribonucleoprotein</keyword>
<accession>A0A267EEN3</accession>
<dbReference type="GO" id="GO:1990904">
    <property type="term" value="C:ribonucleoprotein complex"/>
    <property type="evidence" value="ECO:0007669"/>
    <property type="project" value="UniProtKB-KW"/>
</dbReference>
<evidence type="ECO:0000256" key="2">
    <source>
        <dbReference type="ARBA" id="ARBA00023274"/>
    </source>
</evidence>
<dbReference type="PANTHER" id="PTHR13473:SF0">
    <property type="entry name" value="LARGE RIBOSOMAL SUBUNIT PROTEIN ML48"/>
    <property type="match status" value="1"/>
</dbReference>
<comment type="caution">
    <text evidence="4">The sequence shown here is derived from an EMBL/GenBank/DDBJ whole genome shotgun (WGS) entry which is preliminary data.</text>
</comment>
<keyword evidence="1" id="KW-0689">Ribosomal protein</keyword>
<protein>
    <recommendedName>
        <fullName evidence="3">Small ribosomal subunit protein uS10 domain-containing protein</fullName>
    </recommendedName>
</protein>